<dbReference type="KEGG" id="ovi:T265_03992"/>
<dbReference type="SUPFAM" id="SSF56219">
    <property type="entry name" value="DNase I-like"/>
    <property type="match status" value="1"/>
</dbReference>
<dbReference type="CTD" id="20318178"/>
<evidence type="ECO:0000313" key="2">
    <source>
        <dbReference type="EMBL" id="KER29427.1"/>
    </source>
</evidence>
<dbReference type="GeneID" id="20318178"/>
<protein>
    <recommendedName>
        <fullName evidence="4">Endonuclease/exonuclease/phosphatase domain-containing protein</fullName>
    </recommendedName>
</protein>
<dbReference type="RefSeq" id="XP_009166863.1">
    <property type="nucleotide sequence ID" value="XM_009168599.1"/>
</dbReference>
<evidence type="ECO:0000313" key="3">
    <source>
        <dbReference type="Proteomes" id="UP000054324"/>
    </source>
</evidence>
<keyword evidence="3" id="KW-1185">Reference proteome</keyword>
<feature type="region of interest" description="Disordered" evidence="1">
    <location>
        <begin position="193"/>
        <end position="242"/>
    </location>
</feature>
<organism evidence="2 3">
    <name type="scientific">Opisthorchis viverrini</name>
    <name type="common">Southeast Asian liver fluke</name>
    <dbReference type="NCBI Taxonomy" id="6198"/>
    <lineage>
        <taxon>Eukaryota</taxon>
        <taxon>Metazoa</taxon>
        <taxon>Spiralia</taxon>
        <taxon>Lophotrochozoa</taxon>
        <taxon>Platyhelminthes</taxon>
        <taxon>Trematoda</taxon>
        <taxon>Digenea</taxon>
        <taxon>Opisthorchiida</taxon>
        <taxon>Opisthorchiata</taxon>
        <taxon>Opisthorchiidae</taxon>
        <taxon>Opisthorchis</taxon>
    </lineage>
</organism>
<name>A0A074ZUA4_OPIVI</name>
<sequence length="242" mass="28239">MDRFLRPERFDTDYNTQDSADTWFCTFTNFLESIGPHSPDKLKTLFNYVSPSVYRFIKDCKYYESAIETLREIYVQPKNVFARHLLNTCKQEGAQNQPWTQLDHVAISHRWRATIQDCRSFWGTPLDSDHAMVRARLTVRFPSGPRKSARNVPIHYLRRTAIAQQYRSELAQQLSTVKQYCGGSEHVDEAWQNQQPESNADSFIKPELSDSASESEMSNSSEHPLVIQQQRTRPYVLRNREA</sequence>
<reference evidence="2 3" key="1">
    <citation type="submission" date="2013-11" db="EMBL/GenBank/DDBJ databases">
        <title>Opisthorchis viverrini - life in the bile duct.</title>
        <authorList>
            <person name="Young N.D."/>
            <person name="Nagarajan N."/>
            <person name="Lin S.J."/>
            <person name="Korhonen P.K."/>
            <person name="Jex A.R."/>
            <person name="Hall R.S."/>
            <person name="Safavi-Hemami H."/>
            <person name="Kaewkong W."/>
            <person name="Bertrand D."/>
            <person name="Gao S."/>
            <person name="Seet Q."/>
            <person name="Wongkham S."/>
            <person name="Teh B.T."/>
            <person name="Wongkham C."/>
            <person name="Intapan P.M."/>
            <person name="Maleewong W."/>
            <person name="Yang X."/>
            <person name="Hu M."/>
            <person name="Wang Z."/>
            <person name="Hofmann A."/>
            <person name="Sternberg P.W."/>
            <person name="Tan P."/>
            <person name="Wang J."/>
            <person name="Gasser R.B."/>
        </authorList>
    </citation>
    <scope>NUCLEOTIDE SEQUENCE [LARGE SCALE GENOMIC DNA]</scope>
</reference>
<evidence type="ECO:0000256" key="1">
    <source>
        <dbReference type="SAM" id="MobiDB-lite"/>
    </source>
</evidence>
<dbReference type="AlphaFoldDB" id="A0A074ZUA4"/>
<feature type="compositionally biased region" description="Low complexity" evidence="1">
    <location>
        <begin position="209"/>
        <end position="222"/>
    </location>
</feature>
<accession>A0A074ZUA4</accession>
<dbReference type="OrthoDB" id="6138332at2759"/>
<dbReference type="EMBL" id="KL596679">
    <property type="protein sequence ID" value="KER29427.1"/>
    <property type="molecule type" value="Genomic_DNA"/>
</dbReference>
<gene>
    <name evidence="2" type="ORF">T265_03992</name>
</gene>
<dbReference type="Proteomes" id="UP000054324">
    <property type="component" value="Unassembled WGS sequence"/>
</dbReference>
<proteinExistence type="predicted"/>
<evidence type="ECO:0008006" key="4">
    <source>
        <dbReference type="Google" id="ProtNLM"/>
    </source>
</evidence>
<dbReference type="InterPro" id="IPR036691">
    <property type="entry name" value="Endo/exonu/phosph_ase_sf"/>
</dbReference>